<reference evidence="1 2" key="1">
    <citation type="submission" date="2017-03" db="EMBL/GenBank/DDBJ databases">
        <title>Lifting the veil on microbial sulfur biogeochemistry in mining wastewaters.</title>
        <authorList>
            <person name="Kantor R.S."/>
            <person name="Colenbrander Nelson T."/>
            <person name="Marshall S."/>
            <person name="Bennett D."/>
            <person name="Apte S."/>
            <person name="Camacho D."/>
            <person name="Thomas B.C."/>
            <person name="Warren L.A."/>
            <person name="Banfield J.F."/>
        </authorList>
    </citation>
    <scope>NUCLEOTIDE SEQUENCE [LARGE SCALE GENOMIC DNA]</scope>
    <source>
        <strain evidence="1">32-67-7</strain>
    </source>
</reference>
<proteinExistence type="predicted"/>
<accession>A0A258CWG1</accession>
<comment type="caution">
    <text evidence="1">The sequence shown here is derived from an EMBL/GenBank/DDBJ whole genome shotgun (WGS) entry which is preliminary data.</text>
</comment>
<organism evidence="1 2">
    <name type="scientific">Caulobacter vibrioides</name>
    <name type="common">Caulobacter crescentus</name>
    <dbReference type="NCBI Taxonomy" id="155892"/>
    <lineage>
        <taxon>Bacteria</taxon>
        <taxon>Pseudomonadati</taxon>
        <taxon>Pseudomonadota</taxon>
        <taxon>Alphaproteobacteria</taxon>
        <taxon>Caulobacterales</taxon>
        <taxon>Caulobacteraceae</taxon>
        <taxon>Caulobacter</taxon>
    </lineage>
</organism>
<dbReference type="AlphaFoldDB" id="A0A258CWG1"/>
<name>A0A258CWG1_CAUVI</name>
<evidence type="ECO:0000313" key="2">
    <source>
        <dbReference type="Proteomes" id="UP000215616"/>
    </source>
</evidence>
<protein>
    <submittedName>
        <fullName evidence="1">Uncharacterized protein</fullName>
    </submittedName>
</protein>
<sequence length="138" mass="15048">MKPSIPIVVQDLAERLRSEIVPELTGFRANNVAMTAAMLDMLGEQWDRAAAILFEENNALRALLLQGGVPAAGSAQAAETDLRVSALEAVNAELRQSLIDLQTALEQRDDGEAHALNEAIWAELRRSVERRLVASANF</sequence>
<dbReference type="EMBL" id="NCDQ01000397">
    <property type="protein sequence ID" value="OYW99441.1"/>
    <property type="molecule type" value="Genomic_DNA"/>
</dbReference>
<gene>
    <name evidence="1" type="ORF">B7Z12_18055</name>
</gene>
<evidence type="ECO:0000313" key="1">
    <source>
        <dbReference type="EMBL" id="OYW99441.1"/>
    </source>
</evidence>
<dbReference type="Proteomes" id="UP000215616">
    <property type="component" value="Unassembled WGS sequence"/>
</dbReference>